<dbReference type="InterPro" id="IPR001611">
    <property type="entry name" value="Leu-rich_rpt"/>
</dbReference>
<keyword evidence="6" id="KW-0597">Phosphoprotein</keyword>
<dbReference type="Pfam" id="PF13855">
    <property type="entry name" value="LRR_8"/>
    <property type="match status" value="1"/>
</dbReference>
<evidence type="ECO:0000256" key="15">
    <source>
        <dbReference type="ARBA" id="ARBA00022989"/>
    </source>
</evidence>
<reference evidence="24" key="1">
    <citation type="submission" date="2018-04" db="EMBL/GenBank/DDBJ databases">
        <title>Genome-wide analysis of LRR-RLK.</title>
        <authorList>
            <person name="Liu M."/>
        </authorList>
    </citation>
    <scope>NUCLEOTIDE SEQUENCE</scope>
</reference>
<keyword evidence="16 22" id="KW-0472">Membrane</keyword>
<evidence type="ECO:0000256" key="17">
    <source>
        <dbReference type="ARBA" id="ARBA00023170"/>
    </source>
</evidence>
<evidence type="ECO:0000259" key="23">
    <source>
        <dbReference type="PROSITE" id="PS50011"/>
    </source>
</evidence>
<dbReference type="PROSITE" id="PS50011">
    <property type="entry name" value="PROTEIN_KINASE_DOM"/>
    <property type="match status" value="1"/>
</dbReference>
<evidence type="ECO:0000256" key="1">
    <source>
        <dbReference type="ARBA" id="ARBA00004162"/>
    </source>
</evidence>
<dbReference type="InterPro" id="IPR008271">
    <property type="entry name" value="Ser/Thr_kinase_AS"/>
</dbReference>
<evidence type="ECO:0000256" key="12">
    <source>
        <dbReference type="ARBA" id="ARBA00022741"/>
    </source>
</evidence>
<feature type="transmembrane region" description="Helical" evidence="22">
    <location>
        <begin position="472"/>
        <end position="494"/>
    </location>
</feature>
<evidence type="ECO:0000256" key="13">
    <source>
        <dbReference type="ARBA" id="ARBA00022777"/>
    </source>
</evidence>
<dbReference type="GO" id="GO:0005886">
    <property type="term" value="C:plasma membrane"/>
    <property type="evidence" value="ECO:0007669"/>
    <property type="project" value="UniProtKB-SubCell"/>
</dbReference>
<evidence type="ECO:0000256" key="19">
    <source>
        <dbReference type="ARBA" id="ARBA00047899"/>
    </source>
</evidence>
<keyword evidence="18" id="KW-0325">Glycoprotein</keyword>
<evidence type="ECO:0000256" key="8">
    <source>
        <dbReference type="ARBA" id="ARBA00022679"/>
    </source>
</evidence>
<comment type="catalytic activity">
    <reaction evidence="20">
        <text>L-seryl-[protein] + ATP = O-phospho-L-seryl-[protein] + ADP + H(+)</text>
        <dbReference type="Rhea" id="RHEA:17989"/>
        <dbReference type="Rhea" id="RHEA-COMP:9863"/>
        <dbReference type="Rhea" id="RHEA-COMP:11604"/>
        <dbReference type="ChEBI" id="CHEBI:15378"/>
        <dbReference type="ChEBI" id="CHEBI:29999"/>
        <dbReference type="ChEBI" id="CHEBI:30616"/>
        <dbReference type="ChEBI" id="CHEBI:83421"/>
        <dbReference type="ChEBI" id="CHEBI:456216"/>
        <dbReference type="EC" id="2.7.11.1"/>
    </reaction>
</comment>
<dbReference type="PROSITE" id="PS00107">
    <property type="entry name" value="PROTEIN_KINASE_ATP"/>
    <property type="match status" value="1"/>
</dbReference>
<dbReference type="GO" id="GO:0004674">
    <property type="term" value="F:protein serine/threonine kinase activity"/>
    <property type="evidence" value="ECO:0007669"/>
    <property type="project" value="UniProtKB-KW"/>
</dbReference>
<dbReference type="EC" id="2.7.11.1" evidence="3"/>
<keyword evidence="14 21" id="KW-0067">ATP-binding</keyword>
<evidence type="ECO:0000256" key="20">
    <source>
        <dbReference type="ARBA" id="ARBA00048679"/>
    </source>
</evidence>
<evidence type="ECO:0000256" key="9">
    <source>
        <dbReference type="ARBA" id="ARBA00022692"/>
    </source>
</evidence>
<feature type="binding site" evidence="21">
    <location>
        <position position="558"/>
    </location>
    <ligand>
        <name>ATP</name>
        <dbReference type="ChEBI" id="CHEBI:30616"/>
    </ligand>
</feature>
<evidence type="ECO:0000256" key="2">
    <source>
        <dbReference type="ARBA" id="ARBA00004479"/>
    </source>
</evidence>
<dbReference type="InterPro" id="IPR032675">
    <property type="entry name" value="LRR_dom_sf"/>
</dbReference>
<keyword evidence="11" id="KW-0677">Repeat</keyword>
<dbReference type="InterPro" id="IPR051809">
    <property type="entry name" value="Plant_receptor-like_S/T_kinase"/>
</dbReference>
<dbReference type="Gene3D" id="3.30.200.20">
    <property type="entry name" value="Phosphorylase Kinase, domain 1"/>
    <property type="match status" value="1"/>
</dbReference>
<dbReference type="PROSITE" id="PS00108">
    <property type="entry name" value="PROTEIN_KINASE_ST"/>
    <property type="match status" value="1"/>
</dbReference>
<evidence type="ECO:0000256" key="18">
    <source>
        <dbReference type="ARBA" id="ARBA00023180"/>
    </source>
</evidence>
<evidence type="ECO:0000256" key="4">
    <source>
        <dbReference type="ARBA" id="ARBA00022475"/>
    </source>
</evidence>
<sequence length="835" mass="90833">MGQTNLTGKIPSTIGNLSVLRDFSVYFTNLHGSIPNEMGKLKTITRLDLTLNSLSGKVPSVLYNLSNIREISFTGNGLIGRLPPTLGDDFPLLRLGYFGLNDFTGGVPPTLSNTSGLLAIDFVGNKLEGTVPEGISRLQNLFYLGLGTNNLGSGEDNDLDFIGSLANLSSLRILSIESNNFGGLIPASIGNLSNKLEQLDLGSNKIYGNIPMELGNLVNLINLGIKNNKLSGDLPTSLGNLQMLGELDLSNNRLDGSIPLFFGNLSILNTLILNDNQLKGQIPSTLRYCSRLQSLSLHNNRLSGSIPGEILGGLYDLLTLKLYGNSFSGRFPKEVGNLDKLSMLDISKNKFSGELPNELGKCVMIEILKMGENNFSGNIPLSFSSLRTARVIDLSCNILTGNIPLELQALSNLQVLNLSFNQLEGEVPFKGPFANLSAIYLLDNKRLCGGLSQLGLPRCFKRQGRQLISTKAAIGIAVSLFVCLLFAVLLVYLLRRKGSNTTVLSIPSMKSGSFQRLTYKELSKATNEFSTRNLIGVGGFGLVYKGVLEEDKNLIAVKVMTLATPGAAKSFIAECKVLSRVRHRNLLQILSYCSGLDFKGNEFMALVFELMPNGNLDTWLHVSKNLKLTQRLEIAIDVASALDYLHHDSEPQVVHCDLKPSNVLLDSDMVAHVGDFGLAKLVQGTVADDTSKGQSSTFAVRGTVGYVPPEYGMGGNVSTQGDVYSYGILLLEMITGKRPTDVMFKDDINLHTLCSYAVSKSSPMEILDLHLVDQTDVKFNRKEIESIGEQILQESAVGMLEIGIACSAENPNERIDIRHALNALHKIKAKLFQFN</sequence>
<keyword evidence="9 22" id="KW-0812">Transmembrane</keyword>
<evidence type="ECO:0000256" key="11">
    <source>
        <dbReference type="ARBA" id="ARBA00022737"/>
    </source>
</evidence>
<organism evidence="24">
    <name type="scientific">Sedum alfredii</name>
    <dbReference type="NCBI Taxonomy" id="439688"/>
    <lineage>
        <taxon>Eukaryota</taxon>
        <taxon>Viridiplantae</taxon>
        <taxon>Streptophyta</taxon>
        <taxon>Embryophyta</taxon>
        <taxon>Tracheophyta</taxon>
        <taxon>Spermatophyta</taxon>
        <taxon>Magnoliopsida</taxon>
        <taxon>eudicotyledons</taxon>
        <taxon>Gunneridae</taxon>
        <taxon>Pentapetalae</taxon>
        <taxon>Saxifragales</taxon>
        <taxon>Crassulaceae</taxon>
        <taxon>Sedum</taxon>
    </lineage>
</organism>
<accession>A0A410N657</accession>
<dbReference type="InterPro" id="IPR017441">
    <property type="entry name" value="Protein_kinase_ATP_BS"/>
</dbReference>
<name>A0A410N657_9MAGN</name>
<dbReference type="SUPFAM" id="SSF56112">
    <property type="entry name" value="Protein kinase-like (PK-like)"/>
    <property type="match status" value="1"/>
</dbReference>
<dbReference type="PANTHER" id="PTHR27008">
    <property type="entry name" value="OS04G0122200 PROTEIN"/>
    <property type="match status" value="1"/>
</dbReference>
<protein>
    <recommendedName>
        <fullName evidence="3">non-specific serine/threonine protein kinase</fullName>
        <ecNumber evidence="3">2.7.11.1</ecNumber>
    </recommendedName>
</protein>
<dbReference type="FunFam" id="3.80.10.10:FF:000041">
    <property type="entry name" value="LRR receptor-like serine/threonine-protein kinase ERECTA"/>
    <property type="match status" value="1"/>
</dbReference>
<dbReference type="Pfam" id="PF00069">
    <property type="entry name" value="Pkinase"/>
    <property type="match status" value="1"/>
</dbReference>
<dbReference type="Gene3D" id="1.10.510.10">
    <property type="entry name" value="Transferase(Phosphotransferase) domain 1"/>
    <property type="match status" value="1"/>
</dbReference>
<dbReference type="GO" id="GO:0005524">
    <property type="term" value="F:ATP binding"/>
    <property type="evidence" value="ECO:0007669"/>
    <property type="project" value="UniProtKB-UniRule"/>
</dbReference>
<evidence type="ECO:0000256" key="16">
    <source>
        <dbReference type="ARBA" id="ARBA00023136"/>
    </source>
</evidence>
<keyword evidence="12 21" id="KW-0547">Nucleotide-binding</keyword>
<dbReference type="InterPro" id="IPR003591">
    <property type="entry name" value="Leu-rich_rpt_typical-subtyp"/>
</dbReference>
<comment type="subcellular location">
    <subcellularLocation>
        <location evidence="1">Cell membrane</location>
        <topology evidence="1">Single-pass membrane protein</topology>
    </subcellularLocation>
    <subcellularLocation>
        <location evidence="2">Membrane</location>
        <topology evidence="2">Single-pass type I membrane protein</topology>
    </subcellularLocation>
</comment>
<dbReference type="SMART" id="SM00369">
    <property type="entry name" value="LRR_TYP"/>
    <property type="match status" value="6"/>
</dbReference>
<keyword evidence="4" id="KW-1003">Cell membrane</keyword>
<dbReference type="Pfam" id="PF00560">
    <property type="entry name" value="LRR_1"/>
    <property type="match status" value="4"/>
</dbReference>
<evidence type="ECO:0000256" key="10">
    <source>
        <dbReference type="ARBA" id="ARBA00022729"/>
    </source>
</evidence>
<evidence type="ECO:0000256" key="5">
    <source>
        <dbReference type="ARBA" id="ARBA00022527"/>
    </source>
</evidence>
<dbReference type="InterPro" id="IPR000719">
    <property type="entry name" value="Prot_kinase_dom"/>
</dbReference>
<keyword evidence="7" id="KW-0433">Leucine-rich repeat</keyword>
<dbReference type="PANTHER" id="PTHR27008:SF499">
    <property type="entry name" value="OS06G0581500 PROTEIN"/>
    <property type="match status" value="1"/>
</dbReference>
<dbReference type="Gene3D" id="3.80.10.10">
    <property type="entry name" value="Ribonuclease Inhibitor"/>
    <property type="match status" value="2"/>
</dbReference>
<evidence type="ECO:0000256" key="3">
    <source>
        <dbReference type="ARBA" id="ARBA00012513"/>
    </source>
</evidence>
<dbReference type="SMART" id="SM00220">
    <property type="entry name" value="S_TKc"/>
    <property type="match status" value="1"/>
</dbReference>
<evidence type="ECO:0000256" key="7">
    <source>
        <dbReference type="ARBA" id="ARBA00022614"/>
    </source>
</evidence>
<evidence type="ECO:0000256" key="6">
    <source>
        <dbReference type="ARBA" id="ARBA00022553"/>
    </source>
</evidence>
<dbReference type="FunFam" id="3.80.10.10:FF:000288">
    <property type="entry name" value="LRR receptor-like serine/threonine-protein kinase EFR"/>
    <property type="match status" value="1"/>
</dbReference>
<proteinExistence type="evidence at transcript level"/>
<dbReference type="EMBL" id="MH176256">
    <property type="protein sequence ID" value="QAS62438.1"/>
    <property type="molecule type" value="mRNA"/>
</dbReference>
<dbReference type="FunFam" id="3.30.200.20:FF:000432">
    <property type="entry name" value="LRR receptor-like serine/threonine-protein kinase EFR"/>
    <property type="match status" value="1"/>
</dbReference>
<evidence type="ECO:0000256" key="14">
    <source>
        <dbReference type="ARBA" id="ARBA00022840"/>
    </source>
</evidence>
<keyword evidence="15 22" id="KW-1133">Transmembrane helix</keyword>
<evidence type="ECO:0000256" key="21">
    <source>
        <dbReference type="PROSITE-ProRule" id="PRU10141"/>
    </source>
</evidence>
<keyword evidence="8" id="KW-0808">Transferase</keyword>
<keyword evidence="13 24" id="KW-0418">Kinase</keyword>
<dbReference type="FunFam" id="1.10.510.10:FF:000358">
    <property type="entry name" value="Putative leucine-rich repeat receptor-like serine/threonine-protein kinase"/>
    <property type="match status" value="1"/>
</dbReference>
<feature type="domain" description="Protein kinase" evidence="23">
    <location>
        <begin position="529"/>
        <end position="828"/>
    </location>
</feature>
<dbReference type="SUPFAM" id="SSF52058">
    <property type="entry name" value="L domain-like"/>
    <property type="match status" value="2"/>
</dbReference>
<dbReference type="PRINTS" id="PR00019">
    <property type="entry name" value="LEURICHRPT"/>
</dbReference>
<evidence type="ECO:0000256" key="22">
    <source>
        <dbReference type="SAM" id="Phobius"/>
    </source>
</evidence>
<keyword evidence="5" id="KW-0723">Serine/threonine-protein kinase</keyword>
<evidence type="ECO:0000313" key="24">
    <source>
        <dbReference type="EMBL" id="QAS62438.1"/>
    </source>
</evidence>
<keyword evidence="17 24" id="KW-0675">Receptor</keyword>
<keyword evidence="10" id="KW-0732">Signal</keyword>
<dbReference type="AlphaFoldDB" id="A0A410N657"/>
<dbReference type="InterPro" id="IPR011009">
    <property type="entry name" value="Kinase-like_dom_sf"/>
</dbReference>
<comment type="catalytic activity">
    <reaction evidence="19">
        <text>L-threonyl-[protein] + ATP = O-phospho-L-threonyl-[protein] + ADP + H(+)</text>
        <dbReference type="Rhea" id="RHEA:46608"/>
        <dbReference type="Rhea" id="RHEA-COMP:11060"/>
        <dbReference type="Rhea" id="RHEA-COMP:11605"/>
        <dbReference type="ChEBI" id="CHEBI:15378"/>
        <dbReference type="ChEBI" id="CHEBI:30013"/>
        <dbReference type="ChEBI" id="CHEBI:30616"/>
        <dbReference type="ChEBI" id="CHEBI:61977"/>
        <dbReference type="ChEBI" id="CHEBI:456216"/>
        <dbReference type="EC" id="2.7.11.1"/>
    </reaction>
</comment>